<keyword evidence="3" id="KW-1185">Reference proteome</keyword>
<protein>
    <recommendedName>
        <fullName evidence="1">Anhydro-N-acetylmuramic acid kinase</fullName>
        <ecNumber evidence="1">2.7.1.170</ecNumber>
    </recommendedName>
    <alternativeName>
        <fullName evidence="1">AnhMurNAc kinase</fullName>
    </alternativeName>
</protein>
<dbReference type="UniPathway" id="UPA00544"/>
<sequence>MNKYIERLYNSGNKSRRKILGLMSGTSLDGLDIALCDIQYHGQQTLVRVERFTTVEYDVEFRLAIQQVFARRDVDLQEVTLLNGWVADCHAALINQTLNKWQVDPETIDCIASHGQTIFHCPKEQHGLPDYGNGTLQIGDGDRLATATGIITLSDFRQKHIAAGGEGAPLAVYGDYLVFGSETENRVLLNIGGIANFTWLPAGQQATDVFSTDIGPGNTILDAFVSKHFSHLRYDKNGEIAKRGTVNEALLNELLRFEFFDAPVPKTTGPEVFNLEYLHQSRLHSQTLTLPTEDVVATLTAFTAKAIANGIVDAVQTSMDTTVYLSGGGVHNPTLTSAIQADLPANFTLKNLAELGIDPDAKEALLFAILANETLAGSPCFKDNRYGIPETTMGKISLP</sequence>
<dbReference type="Gene3D" id="3.30.420.40">
    <property type="match status" value="2"/>
</dbReference>
<dbReference type="PANTHER" id="PTHR30605">
    <property type="entry name" value="ANHYDRO-N-ACETYLMURAMIC ACID KINASE"/>
    <property type="match status" value="1"/>
</dbReference>
<dbReference type="STRING" id="1656094.BFC18_02830"/>
<comment type="pathway">
    <text evidence="1">Cell wall biogenesis; peptidoglycan recycling.</text>
</comment>
<feature type="binding site" evidence="1">
    <location>
        <begin position="25"/>
        <end position="32"/>
    </location>
    <ligand>
        <name>ATP</name>
        <dbReference type="ChEBI" id="CHEBI:30616"/>
    </ligand>
</feature>
<name>A0A1E7ZG58_9ALTE</name>
<dbReference type="Proteomes" id="UP000175691">
    <property type="component" value="Unassembled WGS sequence"/>
</dbReference>
<keyword evidence="1" id="KW-0547">Nucleotide-binding</keyword>
<keyword evidence="1" id="KW-0808">Transferase</keyword>
<keyword evidence="1" id="KW-0119">Carbohydrate metabolism</keyword>
<dbReference type="SUPFAM" id="SSF53067">
    <property type="entry name" value="Actin-like ATPase domain"/>
    <property type="match status" value="1"/>
</dbReference>
<comment type="caution">
    <text evidence="2">The sequence shown here is derived from an EMBL/GenBank/DDBJ whole genome shotgun (WGS) entry which is preliminary data.</text>
</comment>
<comment type="function">
    <text evidence="1">Catalyzes the specific phosphorylation of 1,6-anhydro-N-acetylmuramic acid (anhMurNAc) with the simultaneous cleavage of the 1,6-anhydro ring, generating MurNAc-6-P. Is required for the utilization of anhMurNAc either imported from the medium or derived from its own cell wall murein, and thus plays a role in cell wall recycling.</text>
</comment>
<dbReference type="GO" id="GO:0016773">
    <property type="term" value="F:phosphotransferase activity, alcohol group as acceptor"/>
    <property type="evidence" value="ECO:0007669"/>
    <property type="project" value="UniProtKB-UniRule"/>
</dbReference>
<keyword evidence="1 2" id="KW-0418">Kinase</keyword>
<dbReference type="GO" id="GO:0009254">
    <property type="term" value="P:peptidoglycan turnover"/>
    <property type="evidence" value="ECO:0007669"/>
    <property type="project" value="UniProtKB-UniRule"/>
</dbReference>
<dbReference type="HAMAP" id="MF_01270">
    <property type="entry name" value="AnhMurNAc_kinase"/>
    <property type="match status" value="1"/>
</dbReference>
<dbReference type="RefSeq" id="WP_070123422.1">
    <property type="nucleotide sequence ID" value="NZ_MDHN01000004.1"/>
</dbReference>
<dbReference type="EC" id="2.7.1.170" evidence="1"/>
<organism evidence="2 3">
    <name type="scientific">Alteromonas confluentis</name>
    <dbReference type="NCBI Taxonomy" id="1656094"/>
    <lineage>
        <taxon>Bacteria</taxon>
        <taxon>Pseudomonadati</taxon>
        <taxon>Pseudomonadota</taxon>
        <taxon>Gammaproteobacteria</taxon>
        <taxon>Alteromonadales</taxon>
        <taxon>Alteromonadaceae</taxon>
        <taxon>Alteromonas/Salinimonas group</taxon>
        <taxon>Alteromonas</taxon>
    </lineage>
</organism>
<dbReference type="GO" id="GO:0006040">
    <property type="term" value="P:amino sugar metabolic process"/>
    <property type="evidence" value="ECO:0007669"/>
    <property type="project" value="InterPro"/>
</dbReference>
<comment type="similarity">
    <text evidence="1">Belongs to the anhydro-N-acetylmuramic acid kinase family.</text>
</comment>
<dbReference type="OrthoDB" id="9763949at2"/>
<accession>A0A1E7ZG58</accession>
<dbReference type="AlphaFoldDB" id="A0A1E7ZG58"/>
<dbReference type="GO" id="GO:0097175">
    <property type="term" value="P:1,6-anhydro-N-acetyl-beta-muramic acid catabolic process"/>
    <property type="evidence" value="ECO:0007669"/>
    <property type="project" value="UniProtKB-UniRule"/>
</dbReference>
<reference evidence="2 3" key="1">
    <citation type="submission" date="2016-08" db="EMBL/GenBank/DDBJ databases">
        <authorList>
            <person name="Seilhamer J.J."/>
        </authorList>
    </citation>
    <scope>NUCLEOTIDE SEQUENCE [LARGE SCALE GENOMIC DNA]</scope>
    <source>
        <strain evidence="2 3">KCTC 42603</strain>
    </source>
</reference>
<proteinExistence type="inferred from homology"/>
<dbReference type="GO" id="GO:0016301">
    <property type="term" value="F:kinase activity"/>
    <property type="evidence" value="ECO:0007669"/>
    <property type="project" value="UniProtKB-KW"/>
</dbReference>
<evidence type="ECO:0000313" key="3">
    <source>
        <dbReference type="Proteomes" id="UP000175691"/>
    </source>
</evidence>
<gene>
    <name evidence="1" type="primary">anmK</name>
    <name evidence="2" type="ORF">BFC18_02830</name>
</gene>
<evidence type="ECO:0000256" key="1">
    <source>
        <dbReference type="HAMAP-Rule" id="MF_01270"/>
    </source>
</evidence>
<keyword evidence="1" id="KW-0067">ATP-binding</keyword>
<dbReference type="EMBL" id="MDHN01000004">
    <property type="protein sequence ID" value="OFC72508.1"/>
    <property type="molecule type" value="Genomic_DNA"/>
</dbReference>
<dbReference type="UniPathway" id="UPA00343"/>
<evidence type="ECO:0000313" key="2">
    <source>
        <dbReference type="EMBL" id="OFC72508.1"/>
    </source>
</evidence>
<comment type="pathway">
    <text evidence="1">Amino-sugar metabolism; 1,6-anhydro-N-acetylmuramate degradation.</text>
</comment>
<dbReference type="InterPro" id="IPR005338">
    <property type="entry name" value="Anhydro_N_Ac-Mur_kinase"/>
</dbReference>
<dbReference type="CDD" id="cd24050">
    <property type="entry name" value="ASKHA_NBD_ANMK"/>
    <property type="match status" value="1"/>
</dbReference>
<dbReference type="PANTHER" id="PTHR30605:SF0">
    <property type="entry name" value="ANHYDRO-N-ACETYLMURAMIC ACID KINASE"/>
    <property type="match status" value="1"/>
</dbReference>
<dbReference type="Pfam" id="PF03702">
    <property type="entry name" value="AnmK"/>
    <property type="match status" value="1"/>
</dbReference>
<dbReference type="GO" id="GO:0005524">
    <property type="term" value="F:ATP binding"/>
    <property type="evidence" value="ECO:0007669"/>
    <property type="project" value="UniProtKB-UniRule"/>
</dbReference>
<comment type="catalytic activity">
    <reaction evidence="1">
        <text>1,6-anhydro-N-acetyl-beta-muramate + ATP + H2O = N-acetyl-D-muramate 6-phosphate + ADP + H(+)</text>
        <dbReference type="Rhea" id="RHEA:24952"/>
        <dbReference type="ChEBI" id="CHEBI:15377"/>
        <dbReference type="ChEBI" id="CHEBI:15378"/>
        <dbReference type="ChEBI" id="CHEBI:30616"/>
        <dbReference type="ChEBI" id="CHEBI:58690"/>
        <dbReference type="ChEBI" id="CHEBI:58722"/>
        <dbReference type="ChEBI" id="CHEBI:456216"/>
        <dbReference type="EC" id="2.7.1.170"/>
    </reaction>
</comment>
<dbReference type="InterPro" id="IPR043129">
    <property type="entry name" value="ATPase_NBD"/>
</dbReference>